<dbReference type="InterPro" id="IPR036116">
    <property type="entry name" value="FN3_sf"/>
</dbReference>
<keyword evidence="11" id="KW-1185">Reference proteome</keyword>
<dbReference type="Proteomes" id="UP000271974">
    <property type="component" value="Unassembled WGS sequence"/>
</dbReference>
<accession>A0A433TCY5</accession>
<organism evidence="10 11">
    <name type="scientific">Elysia chlorotica</name>
    <name type="common">Eastern emerald elysia</name>
    <name type="synonym">Sea slug</name>
    <dbReference type="NCBI Taxonomy" id="188477"/>
    <lineage>
        <taxon>Eukaryota</taxon>
        <taxon>Metazoa</taxon>
        <taxon>Spiralia</taxon>
        <taxon>Lophotrochozoa</taxon>
        <taxon>Mollusca</taxon>
        <taxon>Gastropoda</taxon>
        <taxon>Heterobranchia</taxon>
        <taxon>Euthyneura</taxon>
        <taxon>Panpulmonata</taxon>
        <taxon>Sacoglossa</taxon>
        <taxon>Placobranchoidea</taxon>
        <taxon>Plakobranchidae</taxon>
        <taxon>Elysia</taxon>
    </lineage>
</organism>
<feature type="domain" description="Fibronectin type-III" evidence="9">
    <location>
        <begin position="251"/>
        <end position="320"/>
    </location>
</feature>
<evidence type="ECO:0000313" key="11">
    <source>
        <dbReference type="Proteomes" id="UP000271974"/>
    </source>
</evidence>
<comment type="subcellular location">
    <subcellularLocation>
        <location evidence="1">Membrane</location>
        <topology evidence="1">Single-pass membrane protein</topology>
    </subcellularLocation>
</comment>
<dbReference type="InterPro" id="IPR050449">
    <property type="entry name" value="Ephrin_rcpt_TKs"/>
</dbReference>
<dbReference type="SUPFAM" id="SSF49265">
    <property type="entry name" value="Fibronectin type III"/>
    <property type="match status" value="2"/>
</dbReference>
<protein>
    <recommendedName>
        <fullName evidence="9">Fibronectin type-III domain-containing protein</fullName>
    </recommendedName>
</protein>
<dbReference type="GO" id="GO:0030425">
    <property type="term" value="C:dendrite"/>
    <property type="evidence" value="ECO:0007669"/>
    <property type="project" value="TreeGrafter"/>
</dbReference>
<dbReference type="PROSITE" id="PS50853">
    <property type="entry name" value="FN3"/>
    <property type="match status" value="3"/>
</dbReference>
<dbReference type="AlphaFoldDB" id="A0A433TCY5"/>
<dbReference type="CDD" id="cd00063">
    <property type="entry name" value="FN3"/>
    <property type="match status" value="3"/>
</dbReference>
<dbReference type="InterPro" id="IPR013783">
    <property type="entry name" value="Ig-like_fold"/>
</dbReference>
<feature type="non-terminal residue" evidence="10">
    <location>
        <position position="320"/>
    </location>
</feature>
<evidence type="ECO:0000256" key="3">
    <source>
        <dbReference type="ARBA" id="ARBA00022741"/>
    </source>
</evidence>
<dbReference type="GO" id="GO:0005524">
    <property type="term" value="F:ATP binding"/>
    <property type="evidence" value="ECO:0007669"/>
    <property type="project" value="UniProtKB-KW"/>
</dbReference>
<keyword evidence="4" id="KW-0067">ATP-binding</keyword>
<evidence type="ECO:0000259" key="9">
    <source>
        <dbReference type="PROSITE" id="PS50853"/>
    </source>
</evidence>
<evidence type="ECO:0000256" key="2">
    <source>
        <dbReference type="ARBA" id="ARBA00022692"/>
    </source>
</evidence>
<dbReference type="EMBL" id="RQTK01000448">
    <property type="protein sequence ID" value="RUS79481.1"/>
    <property type="molecule type" value="Genomic_DNA"/>
</dbReference>
<dbReference type="OrthoDB" id="4062651at2759"/>
<evidence type="ECO:0000256" key="1">
    <source>
        <dbReference type="ARBA" id="ARBA00004167"/>
    </source>
</evidence>
<keyword evidence="2" id="KW-0812">Transmembrane</keyword>
<keyword evidence="3" id="KW-0547">Nucleotide-binding</keyword>
<dbReference type="GO" id="GO:0005005">
    <property type="term" value="F:transmembrane-ephrin receptor activity"/>
    <property type="evidence" value="ECO:0007669"/>
    <property type="project" value="TreeGrafter"/>
</dbReference>
<dbReference type="Gene3D" id="2.10.50.10">
    <property type="entry name" value="Tumor Necrosis Factor Receptor, subunit A, domain 2"/>
    <property type="match status" value="1"/>
</dbReference>
<dbReference type="STRING" id="188477.A0A433TCY5"/>
<evidence type="ECO:0000256" key="6">
    <source>
        <dbReference type="ARBA" id="ARBA00023136"/>
    </source>
</evidence>
<dbReference type="InterPro" id="IPR003961">
    <property type="entry name" value="FN3_dom"/>
</dbReference>
<evidence type="ECO:0000313" key="10">
    <source>
        <dbReference type="EMBL" id="RUS79481.1"/>
    </source>
</evidence>
<evidence type="ECO:0000256" key="8">
    <source>
        <dbReference type="SAM" id="MobiDB-lite"/>
    </source>
</evidence>
<feature type="region of interest" description="Disordered" evidence="8">
    <location>
        <begin position="42"/>
        <end position="66"/>
    </location>
</feature>
<evidence type="ECO:0000256" key="5">
    <source>
        <dbReference type="ARBA" id="ARBA00022989"/>
    </source>
</evidence>
<feature type="domain" description="Fibronectin type-III" evidence="9">
    <location>
        <begin position="157"/>
        <end position="248"/>
    </location>
</feature>
<gene>
    <name evidence="10" type="ORF">EGW08_012749</name>
</gene>
<reference evidence="10 11" key="1">
    <citation type="submission" date="2019-01" db="EMBL/GenBank/DDBJ databases">
        <title>A draft genome assembly of the solar-powered sea slug Elysia chlorotica.</title>
        <authorList>
            <person name="Cai H."/>
            <person name="Li Q."/>
            <person name="Fang X."/>
            <person name="Li J."/>
            <person name="Curtis N.E."/>
            <person name="Altenburger A."/>
            <person name="Shibata T."/>
            <person name="Feng M."/>
            <person name="Maeda T."/>
            <person name="Schwartz J.A."/>
            <person name="Shigenobu S."/>
            <person name="Lundholm N."/>
            <person name="Nishiyama T."/>
            <person name="Yang H."/>
            <person name="Hasebe M."/>
            <person name="Li S."/>
            <person name="Pierce S.K."/>
            <person name="Wang J."/>
        </authorList>
    </citation>
    <scope>NUCLEOTIDE SEQUENCE [LARGE SCALE GENOMIC DNA]</scope>
    <source>
        <strain evidence="10">EC2010</strain>
        <tissue evidence="10">Whole organism of an adult</tissue>
    </source>
</reference>
<name>A0A433TCY5_ELYCH</name>
<dbReference type="SMART" id="SM00060">
    <property type="entry name" value="FN3"/>
    <property type="match status" value="2"/>
</dbReference>
<keyword evidence="7" id="KW-0675">Receptor</keyword>
<dbReference type="PANTHER" id="PTHR46877:SF14">
    <property type="entry name" value="RECEPTOR PROTEIN-TYROSINE KINASE"/>
    <property type="match status" value="1"/>
</dbReference>
<dbReference type="PANTHER" id="PTHR46877">
    <property type="entry name" value="EPH RECEPTOR A5"/>
    <property type="match status" value="1"/>
</dbReference>
<dbReference type="GO" id="GO:0005886">
    <property type="term" value="C:plasma membrane"/>
    <property type="evidence" value="ECO:0007669"/>
    <property type="project" value="TreeGrafter"/>
</dbReference>
<dbReference type="Gene3D" id="2.60.40.10">
    <property type="entry name" value="Immunoglobulins"/>
    <property type="match status" value="3"/>
</dbReference>
<feature type="domain" description="Fibronectin type-III" evidence="9">
    <location>
        <begin position="56"/>
        <end position="155"/>
    </location>
</feature>
<proteinExistence type="predicted"/>
<evidence type="ECO:0000256" key="7">
    <source>
        <dbReference type="ARBA" id="ARBA00023170"/>
    </source>
</evidence>
<keyword evidence="6" id="KW-0472">Membrane</keyword>
<dbReference type="GO" id="GO:0007411">
    <property type="term" value="P:axon guidance"/>
    <property type="evidence" value="ECO:0007669"/>
    <property type="project" value="TreeGrafter"/>
</dbReference>
<dbReference type="Pfam" id="PF00041">
    <property type="entry name" value="fn3"/>
    <property type="match status" value="2"/>
</dbReference>
<evidence type="ECO:0000256" key="4">
    <source>
        <dbReference type="ARBA" id="ARBA00022840"/>
    </source>
</evidence>
<keyword evidence="5" id="KW-1133">Transmembrane helix</keyword>
<feature type="non-terminal residue" evidence="10">
    <location>
        <position position="1"/>
    </location>
</feature>
<sequence length="320" mass="35784">ACPSDQYKWSEGEGPCSPCPNYSYSNGAAAECTCHTGYFRSPRDDKSEPCTKPPSEPRNLRIHTQTPTSVTLTWEPPSDLGGRADLNYRVVCDTCGGSVTYVPAWRNFNSTRVTLNNLDRGKTYTIMLYSENGVTNLGQDDSAKFSSIMVVTQSIGKVMNVRVVSMGPKMLTIAWDIPSSLEGKVTEFQVRFFPKDLERMALTKYTQARNFTLTEFMRMTDYVFMVRGDTNLGLGEYSDPLLVPTGSHGSTIVGVKRLSVGAKHVTIGWDVPASIKSLVLQYQVTYYPRSQRENEITKNTQAQNLTITDFMLDTDYEFLV</sequence>
<comment type="caution">
    <text evidence="10">The sequence shown here is derived from an EMBL/GenBank/DDBJ whole genome shotgun (WGS) entry which is preliminary data.</text>
</comment>